<sequence>MSMSSRFPSAVSLEIIQLYVSTV</sequence>
<name>A0A0A9FQ61_ARUDO</name>
<evidence type="ECO:0000313" key="1">
    <source>
        <dbReference type="EMBL" id="JAE14950.1"/>
    </source>
</evidence>
<accession>A0A0A9FQ61</accession>
<dbReference type="EMBL" id="GBRH01182946">
    <property type="protein sequence ID" value="JAE14950.1"/>
    <property type="molecule type" value="Transcribed_RNA"/>
</dbReference>
<organism evidence="1">
    <name type="scientific">Arundo donax</name>
    <name type="common">Giant reed</name>
    <name type="synonym">Donax arundinaceus</name>
    <dbReference type="NCBI Taxonomy" id="35708"/>
    <lineage>
        <taxon>Eukaryota</taxon>
        <taxon>Viridiplantae</taxon>
        <taxon>Streptophyta</taxon>
        <taxon>Embryophyta</taxon>
        <taxon>Tracheophyta</taxon>
        <taxon>Spermatophyta</taxon>
        <taxon>Magnoliopsida</taxon>
        <taxon>Liliopsida</taxon>
        <taxon>Poales</taxon>
        <taxon>Poaceae</taxon>
        <taxon>PACMAD clade</taxon>
        <taxon>Arundinoideae</taxon>
        <taxon>Arundineae</taxon>
        <taxon>Arundo</taxon>
    </lineage>
</organism>
<dbReference type="AlphaFoldDB" id="A0A0A9FQ61"/>
<protein>
    <submittedName>
        <fullName evidence="1">Uncharacterized protein</fullName>
    </submittedName>
</protein>
<reference evidence="1" key="2">
    <citation type="journal article" date="2015" name="Data Brief">
        <title>Shoot transcriptome of the giant reed, Arundo donax.</title>
        <authorList>
            <person name="Barrero R.A."/>
            <person name="Guerrero F.D."/>
            <person name="Moolhuijzen P."/>
            <person name="Goolsby J.A."/>
            <person name="Tidwell J."/>
            <person name="Bellgard S.E."/>
            <person name="Bellgard M.I."/>
        </authorList>
    </citation>
    <scope>NUCLEOTIDE SEQUENCE</scope>
    <source>
        <tissue evidence="1">Shoot tissue taken approximately 20 cm above the soil surface</tissue>
    </source>
</reference>
<proteinExistence type="predicted"/>
<reference evidence="1" key="1">
    <citation type="submission" date="2014-09" db="EMBL/GenBank/DDBJ databases">
        <authorList>
            <person name="Magalhaes I.L.F."/>
            <person name="Oliveira U."/>
            <person name="Santos F.R."/>
            <person name="Vidigal T.H.D.A."/>
            <person name="Brescovit A.D."/>
            <person name="Santos A.J."/>
        </authorList>
    </citation>
    <scope>NUCLEOTIDE SEQUENCE</scope>
    <source>
        <tissue evidence="1">Shoot tissue taken approximately 20 cm above the soil surface</tissue>
    </source>
</reference>